<evidence type="ECO:0000256" key="8">
    <source>
        <dbReference type="SAM" id="MobiDB-lite"/>
    </source>
</evidence>
<dbReference type="PANTHER" id="PTHR30589:SF0">
    <property type="entry name" value="PHOSPHATIDYLGLYCEROL--PROLIPOPROTEIN DIACYLGLYCERYL TRANSFERASE"/>
    <property type="match status" value="1"/>
</dbReference>
<proteinExistence type="inferred from homology"/>
<dbReference type="NCBIfam" id="TIGR00544">
    <property type="entry name" value="lgt"/>
    <property type="match status" value="1"/>
</dbReference>
<name>A0A174ZWA7_9FIRM</name>
<evidence type="ECO:0000313" key="9">
    <source>
        <dbReference type="EMBL" id="CUQ87460.1"/>
    </source>
</evidence>
<comment type="catalytic activity">
    <reaction evidence="7">
        <text>L-cysteinyl-[prolipoprotein] + a 1,2-diacyl-sn-glycero-3-phospho-(1'-sn-glycerol) = an S-1,2-diacyl-sn-glyceryl-L-cysteinyl-[prolipoprotein] + sn-glycerol 1-phosphate + H(+)</text>
        <dbReference type="Rhea" id="RHEA:56712"/>
        <dbReference type="Rhea" id="RHEA-COMP:14679"/>
        <dbReference type="Rhea" id="RHEA-COMP:14680"/>
        <dbReference type="ChEBI" id="CHEBI:15378"/>
        <dbReference type="ChEBI" id="CHEBI:29950"/>
        <dbReference type="ChEBI" id="CHEBI:57685"/>
        <dbReference type="ChEBI" id="CHEBI:64716"/>
        <dbReference type="ChEBI" id="CHEBI:140658"/>
        <dbReference type="EC" id="2.5.1.145"/>
    </reaction>
</comment>
<gene>
    <name evidence="9" type="primary">lgt_2</name>
    <name evidence="7" type="synonym">lgt</name>
    <name evidence="9" type="ORF">ERS852502_01563</name>
</gene>
<dbReference type="AlphaFoldDB" id="A0A174ZWA7"/>
<keyword evidence="2 7" id="KW-1003">Cell membrane</keyword>
<comment type="pathway">
    <text evidence="7">Protein modification; lipoprotein biosynthesis (diacylglyceryl transfer).</text>
</comment>
<keyword evidence="3 7" id="KW-0808">Transferase</keyword>
<keyword evidence="4 7" id="KW-0812">Transmembrane</keyword>
<evidence type="ECO:0000313" key="10">
    <source>
        <dbReference type="Proteomes" id="UP000078383"/>
    </source>
</evidence>
<dbReference type="GO" id="GO:0008961">
    <property type="term" value="F:phosphatidylglycerol-prolipoprotein diacylglyceryl transferase activity"/>
    <property type="evidence" value="ECO:0007669"/>
    <property type="project" value="UniProtKB-UniRule"/>
</dbReference>
<dbReference type="UniPathway" id="UPA00664"/>
<evidence type="ECO:0000256" key="2">
    <source>
        <dbReference type="ARBA" id="ARBA00022475"/>
    </source>
</evidence>
<comment type="function">
    <text evidence="7">Catalyzes the transfer of the diacylglyceryl group from phosphatidylglycerol to the sulfhydryl group of the N-terminal cysteine of a prolipoprotein, the first step in the formation of mature lipoproteins.</text>
</comment>
<feature type="region of interest" description="Disordered" evidence="8">
    <location>
        <begin position="289"/>
        <end position="317"/>
    </location>
</feature>
<reference evidence="9 10" key="1">
    <citation type="submission" date="2015-09" db="EMBL/GenBank/DDBJ databases">
        <authorList>
            <consortium name="Pathogen Informatics"/>
        </authorList>
    </citation>
    <scope>NUCLEOTIDE SEQUENCE [LARGE SCALE GENOMIC DNA]</scope>
    <source>
        <strain evidence="9 10">2789STDY5834889</strain>
    </source>
</reference>
<feature type="transmembrane region" description="Helical" evidence="7">
    <location>
        <begin position="28"/>
        <end position="48"/>
    </location>
</feature>
<comment type="similarity">
    <text evidence="1 7">Belongs to the Lgt family.</text>
</comment>
<evidence type="ECO:0000256" key="5">
    <source>
        <dbReference type="ARBA" id="ARBA00022989"/>
    </source>
</evidence>
<keyword evidence="5 7" id="KW-1133">Transmembrane helix</keyword>
<dbReference type="InterPro" id="IPR001640">
    <property type="entry name" value="Lgt"/>
</dbReference>
<evidence type="ECO:0000256" key="1">
    <source>
        <dbReference type="ARBA" id="ARBA00007150"/>
    </source>
</evidence>
<evidence type="ECO:0000256" key="4">
    <source>
        <dbReference type="ARBA" id="ARBA00022692"/>
    </source>
</evidence>
<feature type="transmembrane region" description="Helical" evidence="7">
    <location>
        <begin position="200"/>
        <end position="218"/>
    </location>
</feature>
<keyword evidence="9" id="KW-0328">Glycosyltransferase</keyword>
<feature type="transmembrane region" description="Helical" evidence="7">
    <location>
        <begin position="102"/>
        <end position="121"/>
    </location>
</feature>
<evidence type="ECO:0000256" key="3">
    <source>
        <dbReference type="ARBA" id="ARBA00022679"/>
    </source>
</evidence>
<feature type="transmembrane region" description="Helical" evidence="7">
    <location>
        <begin position="225"/>
        <end position="242"/>
    </location>
</feature>
<dbReference type="EMBL" id="CZBX01000006">
    <property type="protein sequence ID" value="CUQ87460.1"/>
    <property type="molecule type" value="Genomic_DNA"/>
</dbReference>
<protein>
    <recommendedName>
        <fullName evidence="7">Phosphatidylglycerol--prolipoprotein diacylglyceryl transferase</fullName>
        <ecNumber evidence="7">2.5.1.145</ecNumber>
    </recommendedName>
</protein>
<keyword evidence="6 7" id="KW-0472">Membrane</keyword>
<feature type="binding site" evidence="7">
    <location>
        <position position="145"/>
    </location>
    <ligand>
        <name>a 1,2-diacyl-sn-glycero-3-phospho-(1'-sn-glycerol)</name>
        <dbReference type="ChEBI" id="CHEBI:64716"/>
    </ligand>
</feature>
<dbReference type="HAMAP" id="MF_01147">
    <property type="entry name" value="Lgt"/>
    <property type="match status" value="1"/>
</dbReference>
<feature type="transmembrane region" description="Helical" evidence="7">
    <location>
        <begin position="60"/>
        <end position="82"/>
    </location>
</feature>
<evidence type="ECO:0000256" key="6">
    <source>
        <dbReference type="ARBA" id="ARBA00023136"/>
    </source>
</evidence>
<dbReference type="Pfam" id="PF01790">
    <property type="entry name" value="LGT"/>
    <property type="match status" value="1"/>
</dbReference>
<dbReference type="EC" id="2.5.1.145" evidence="7"/>
<dbReference type="PANTHER" id="PTHR30589">
    <property type="entry name" value="PROLIPOPROTEIN DIACYLGLYCERYL TRANSFERASE"/>
    <property type="match status" value="1"/>
</dbReference>
<feature type="transmembrane region" description="Helical" evidence="7">
    <location>
        <begin position="262"/>
        <end position="278"/>
    </location>
</feature>
<dbReference type="PROSITE" id="PS01311">
    <property type="entry name" value="LGT"/>
    <property type="match status" value="1"/>
</dbReference>
<evidence type="ECO:0000256" key="7">
    <source>
        <dbReference type="HAMAP-Rule" id="MF_01147"/>
    </source>
</evidence>
<dbReference type="GO" id="GO:0042158">
    <property type="term" value="P:lipoprotein biosynthetic process"/>
    <property type="evidence" value="ECO:0007669"/>
    <property type="project" value="UniProtKB-UniRule"/>
</dbReference>
<dbReference type="OrthoDB" id="871140at2"/>
<dbReference type="Proteomes" id="UP000078383">
    <property type="component" value="Unassembled WGS sequence"/>
</dbReference>
<organism evidence="9 10">
    <name type="scientific">[Ruminococcus] torques</name>
    <dbReference type="NCBI Taxonomy" id="33039"/>
    <lineage>
        <taxon>Bacteria</taxon>
        <taxon>Bacillati</taxon>
        <taxon>Bacillota</taxon>
        <taxon>Clostridia</taxon>
        <taxon>Lachnospirales</taxon>
        <taxon>Lachnospiraceae</taxon>
        <taxon>Mediterraneibacter</taxon>
    </lineage>
</organism>
<dbReference type="RefSeq" id="WP_055172283.1">
    <property type="nucleotide sequence ID" value="NZ_CZBX01000006.1"/>
</dbReference>
<keyword evidence="9" id="KW-0449">Lipoprotein</keyword>
<accession>A0A174ZWA7</accession>
<feature type="compositionally biased region" description="Basic and acidic residues" evidence="8">
    <location>
        <begin position="307"/>
        <end position="317"/>
    </location>
</feature>
<dbReference type="GO" id="GO:0005886">
    <property type="term" value="C:plasma membrane"/>
    <property type="evidence" value="ECO:0007669"/>
    <property type="project" value="UniProtKB-SubCell"/>
</dbReference>
<sequence>MHYNISFPNLGIYLDHVGKSISIFGFSIAYYGMIIGAAILIGFLIATAEAKRTGQNPEDYLDMGIVGVIAGIAGARIYYVIFSWDLYKDNLLSIFNLREGGLAIYGGVIGAVIAVFVMAAVKKKSPFQILDTIALALLNGQMLGRWGNFFNREAFGEYTDCLFAMRLPVDAVRPGDITELMRENMQRIDGVSYIQVHPTFLYESLWCAGLLIILFLYRKHKKYEGELFLMYLFGYGAGRVWIERLRTDQLVLPEIGFPVSELLAGCLVIVTGIMLIYCRRHCRKRNEKKKVDQYEPVPTKIKGKKPPKWDDRLFKNR</sequence>
<comment type="subcellular location">
    <subcellularLocation>
        <location evidence="7">Cell membrane</location>
        <topology evidence="7">Multi-pass membrane protein</topology>
    </subcellularLocation>
</comment>